<organism evidence="1 2">
    <name type="scientific">Methylopila turkensis</name>
    <dbReference type="NCBI Taxonomy" id="1437816"/>
    <lineage>
        <taxon>Bacteria</taxon>
        <taxon>Pseudomonadati</taxon>
        <taxon>Pseudomonadota</taxon>
        <taxon>Alphaproteobacteria</taxon>
        <taxon>Hyphomicrobiales</taxon>
        <taxon>Methylopilaceae</taxon>
        <taxon>Methylopila</taxon>
    </lineage>
</organism>
<dbReference type="RefSeq" id="WP_271200354.1">
    <property type="nucleotide sequence ID" value="NZ_BSFL01000002.1"/>
</dbReference>
<dbReference type="Proteomes" id="UP001143309">
    <property type="component" value="Unassembled WGS sequence"/>
</dbReference>
<reference evidence="1" key="2">
    <citation type="submission" date="2023-01" db="EMBL/GenBank/DDBJ databases">
        <authorList>
            <person name="Sun Q."/>
            <person name="Evtushenko L."/>
        </authorList>
    </citation>
    <scope>NUCLEOTIDE SEQUENCE</scope>
    <source>
        <strain evidence="1">VKM B-2748</strain>
    </source>
</reference>
<accession>A0A9W6JNZ7</accession>
<comment type="caution">
    <text evidence="1">The sequence shown here is derived from an EMBL/GenBank/DDBJ whole genome shotgun (WGS) entry which is preliminary data.</text>
</comment>
<name>A0A9W6JNZ7_9HYPH</name>
<evidence type="ECO:0000313" key="1">
    <source>
        <dbReference type="EMBL" id="GLK79866.1"/>
    </source>
</evidence>
<dbReference type="AlphaFoldDB" id="A0A9W6JNZ7"/>
<protein>
    <submittedName>
        <fullName evidence="1">Uncharacterized protein</fullName>
    </submittedName>
</protein>
<gene>
    <name evidence="1" type="ORF">GCM10008174_16070</name>
</gene>
<evidence type="ECO:0000313" key="2">
    <source>
        <dbReference type="Proteomes" id="UP001143309"/>
    </source>
</evidence>
<keyword evidence="2" id="KW-1185">Reference proteome</keyword>
<dbReference type="EMBL" id="BSFL01000002">
    <property type="protein sequence ID" value="GLK79866.1"/>
    <property type="molecule type" value="Genomic_DNA"/>
</dbReference>
<proteinExistence type="predicted"/>
<reference evidence="1" key="1">
    <citation type="journal article" date="2014" name="Int. J. Syst. Evol. Microbiol.">
        <title>Complete genome sequence of Corynebacterium casei LMG S-19264T (=DSM 44701T), isolated from a smear-ripened cheese.</title>
        <authorList>
            <consortium name="US DOE Joint Genome Institute (JGI-PGF)"/>
            <person name="Walter F."/>
            <person name="Albersmeier A."/>
            <person name="Kalinowski J."/>
            <person name="Ruckert C."/>
        </authorList>
    </citation>
    <scope>NUCLEOTIDE SEQUENCE</scope>
    <source>
        <strain evidence="1">VKM B-2748</strain>
    </source>
</reference>
<sequence length="77" mass="8578">MKNKEPDIVTVLRAAAVIPGELRPEDFKVLLFDAAEAIEKLRSDKAAHVETAARSAETIESLRETVAEYRRAKRLGD</sequence>